<dbReference type="Proteomes" id="UP000066284">
    <property type="component" value="Chromosome 1"/>
</dbReference>
<proteinExistence type="predicted"/>
<evidence type="ECO:0000313" key="3">
    <source>
        <dbReference type="Proteomes" id="UP000066284"/>
    </source>
</evidence>
<accession>A0A0S4KS08</accession>
<keyword evidence="3" id="KW-1185">Reference proteome</keyword>
<sequence>MASILSEHMSERGITEGHPANASHQTCARCGGLLVSHVCMDLLNSDRELEFAALRCIQCGDIVDPVILRNRRLGQSRQSAEPDGPSTFSSELWAAA</sequence>
<feature type="region of interest" description="Disordered" evidence="1">
    <location>
        <begin position="74"/>
        <end position="96"/>
    </location>
</feature>
<dbReference type="RefSeq" id="WP_158023232.1">
    <property type="nucleotide sequence ID" value="NZ_LN885086.1"/>
</dbReference>
<dbReference type="KEGG" id="nio:NITINOP_1134"/>
<dbReference type="EMBL" id="LN885086">
    <property type="protein sequence ID" value="CUQ66109.1"/>
    <property type="molecule type" value="Genomic_DNA"/>
</dbReference>
<dbReference type="OrthoDB" id="9812333at2"/>
<organism evidence="2 3">
    <name type="scientific">Candidatus Nitrospira inopinata</name>
    <dbReference type="NCBI Taxonomy" id="1715989"/>
    <lineage>
        <taxon>Bacteria</taxon>
        <taxon>Pseudomonadati</taxon>
        <taxon>Nitrospirota</taxon>
        <taxon>Nitrospiria</taxon>
        <taxon>Nitrospirales</taxon>
        <taxon>Nitrospiraceae</taxon>
        <taxon>Nitrospira</taxon>
    </lineage>
</organism>
<protein>
    <submittedName>
        <fullName evidence="2">Uncharacterized protein</fullName>
    </submittedName>
</protein>
<reference evidence="3" key="1">
    <citation type="submission" date="2015-09" db="EMBL/GenBank/DDBJ databases">
        <authorList>
            <person name="Daims H."/>
        </authorList>
    </citation>
    <scope>NUCLEOTIDE SEQUENCE [LARGE SCALE GENOMIC DNA]</scope>
</reference>
<dbReference type="STRING" id="1715989.NITINOP_1134"/>
<name>A0A0S4KS08_9BACT</name>
<gene>
    <name evidence="2" type="ORF">NITINOP_1134</name>
</gene>
<dbReference type="AlphaFoldDB" id="A0A0S4KS08"/>
<feature type="region of interest" description="Disordered" evidence="1">
    <location>
        <begin position="1"/>
        <end position="24"/>
    </location>
</feature>
<evidence type="ECO:0000256" key="1">
    <source>
        <dbReference type="SAM" id="MobiDB-lite"/>
    </source>
</evidence>
<evidence type="ECO:0000313" key="2">
    <source>
        <dbReference type="EMBL" id="CUQ66109.1"/>
    </source>
</evidence>